<reference evidence="2 3" key="1">
    <citation type="submission" date="2024-07" db="EMBL/GenBank/DDBJ databases">
        <title>Enhanced genomic and transcriptomic resources for Trichinella pseudospiralis and T. spiralis underpin the discovery of pronounced molecular differences between stages and species.</title>
        <authorList>
            <person name="Pasi K.K."/>
            <person name="La Rosa G."/>
            <person name="Gomez-Morales M.A."/>
            <person name="Tosini F."/>
            <person name="Sumanam S."/>
            <person name="Young N.D."/>
            <person name="Chang B.C."/>
            <person name="Robin G.B."/>
        </authorList>
    </citation>
    <scope>NUCLEOTIDE SEQUENCE [LARGE SCALE GENOMIC DNA]</scope>
    <source>
        <strain evidence="2">ISS534</strain>
    </source>
</reference>
<dbReference type="InterPro" id="IPR016135">
    <property type="entry name" value="UBQ-conjugating_enzyme/RWD"/>
</dbReference>
<accession>A0ABR3KQI5</accession>
<evidence type="ECO:0000313" key="3">
    <source>
        <dbReference type="Proteomes" id="UP001558632"/>
    </source>
</evidence>
<organism evidence="2 3">
    <name type="scientific">Trichinella spiralis</name>
    <name type="common">Trichina worm</name>
    <dbReference type="NCBI Taxonomy" id="6334"/>
    <lineage>
        <taxon>Eukaryota</taxon>
        <taxon>Metazoa</taxon>
        <taxon>Ecdysozoa</taxon>
        <taxon>Nematoda</taxon>
        <taxon>Enoplea</taxon>
        <taxon>Dorylaimia</taxon>
        <taxon>Trichinellida</taxon>
        <taxon>Trichinellidae</taxon>
        <taxon>Trichinella</taxon>
    </lineage>
</organism>
<evidence type="ECO:0000259" key="1">
    <source>
        <dbReference type="Pfam" id="PF23055"/>
    </source>
</evidence>
<dbReference type="PANTHER" id="PTHR33327">
    <property type="entry name" value="ENDONUCLEASE"/>
    <property type="match status" value="1"/>
</dbReference>
<dbReference type="Gene3D" id="3.10.110.10">
    <property type="entry name" value="Ubiquitin Conjugating Enzyme"/>
    <property type="match status" value="1"/>
</dbReference>
<dbReference type="PANTHER" id="PTHR33327:SF3">
    <property type="entry name" value="RNA-DIRECTED DNA POLYMERASE"/>
    <property type="match status" value="1"/>
</dbReference>
<gene>
    <name evidence="2" type="ORF">TSPI_10377</name>
</gene>
<dbReference type="InterPro" id="IPR055469">
    <property type="entry name" value="DUF7041"/>
</dbReference>
<keyword evidence="3" id="KW-1185">Reference proteome</keyword>
<comment type="caution">
    <text evidence="2">The sequence shown here is derived from an EMBL/GenBank/DDBJ whole genome shotgun (WGS) entry which is preliminary data.</text>
</comment>
<dbReference type="EMBL" id="JBEUSY010000251">
    <property type="protein sequence ID" value="KAL1241480.1"/>
    <property type="molecule type" value="Genomic_DNA"/>
</dbReference>
<feature type="domain" description="DUF7041" evidence="1">
    <location>
        <begin position="76"/>
        <end position="159"/>
    </location>
</feature>
<dbReference type="Proteomes" id="UP001558632">
    <property type="component" value="Unassembled WGS sequence"/>
</dbReference>
<proteinExistence type="predicted"/>
<protein>
    <recommendedName>
        <fullName evidence="1">DUF7041 domain-containing protein</fullName>
    </recommendedName>
</protein>
<dbReference type="SUPFAM" id="SSF54495">
    <property type="entry name" value="UBC-like"/>
    <property type="match status" value="1"/>
</dbReference>
<dbReference type="Pfam" id="PF23055">
    <property type="entry name" value="DUF7041"/>
    <property type="match status" value="1"/>
</dbReference>
<evidence type="ECO:0000313" key="2">
    <source>
        <dbReference type="EMBL" id="KAL1241480.1"/>
    </source>
</evidence>
<sequence>MQLEEITVLRSMFREPEELTFDNVGNLNKLEAFVINETALLEDTSLESVSFSLKLKLVSDRRHPRHLVTLSTTLTIPTFNTVDPELWFLGLDLFFQRQHIVDEVDELHMALTAMPDEAVAEFRDFLPNALNLPDPFTTFKQLCLKRTAQTKDQRILQALTNEELNDGKPSQFLRRLQRLLGGDSDDIVGSLFLSRFPLPIRTAFVPFQDRPLTERAELADQIAALQPTTVINAVVD</sequence>
<name>A0ABR3KQI5_TRISP</name>